<evidence type="ECO:0000313" key="4">
    <source>
        <dbReference type="RefSeq" id="XP_002730761.1"/>
    </source>
</evidence>
<dbReference type="PANTHER" id="PTHR35352:SF1">
    <property type="entry name" value="COILED-COIL DOMAIN-CONTAINING PROTEIN 150"/>
    <property type="match status" value="1"/>
</dbReference>
<protein>
    <submittedName>
        <fullName evidence="4">Coiled-coil domain-containing protein 150-like</fullName>
    </submittedName>
</protein>
<evidence type="ECO:0000256" key="1">
    <source>
        <dbReference type="SAM" id="Coils"/>
    </source>
</evidence>
<reference evidence="4" key="1">
    <citation type="submission" date="2025-08" db="UniProtKB">
        <authorList>
            <consortium name="RefSeq"/>
        </authorList>
    </citation>
    <scope>IDENTIFICATION</scope>
    <source>
        <tissue evidence="4">Testes</tissue>
    </source>
</reference>
<keyword evidence="1" id="KW-0175">Coiled coil</keyword>
<evidence type="ECO:0000313" key="3">
    <source>
        <dbReference type="Proteomes" id="UP000694865"/>
    </source>
</evidence>
<dbReference type="PANTHER" id="PTHR35352">
    <property type="entry name" value="COILED-COIL DOMAIN-CONTAINING PROTEIN 150"/>
    <property type="match status" value="1"/>
</dbReference>
<feature type="compositionally biased region" description="Basic and acidic residues" evidence="2">
    <location>
        <begin position="418"/>
        <end position="432"/>
    </location>
</feature>
<accession>A0ABM0GIS7</accession>
<name>A0ABM0GIS7_SACKO</name>
<proteinExistence type="predicted"/>
<sequence>MSINMTDNLRPGNQSHHSSPAGNRTLEVLQQRLNSAELDTISLVQQLSDMGFQPEDVQDSPTKDTGFDHPLPPFVPKNPDTNVLLKNYENVVSRVCKTESAIQSLKLNLCSVQASHDLSKKETGSLAEKLAITTEAYDKDTKKLNRDLARARKELKGVCEERNALEEDVRRITAALEVSTTMKTDLSIKYEELKSSKSRLNKRLQEMREELAREVSLRASLEESHATLLERIRDTEEAVECERCEVKTLAKDCEALRKEGVRVKDENKREHLMRGQMEEAVRRLTLEIDAKDIKLKDVFEENKVLSSNLSALKKDNINMKSEMEQLRKIKDESQATIQQLETENKEVHTALKTVSSENNTMMVEHMKVLQMEKQRSSTEIEEGLSSLREQLKAAVQAKEIAEKKCSEMKTELEINKIELKNTEEKASKDRRGPGTCIRSTQR</sequence>
<feature type="coiled-coil region" evidence="1">
    <location>
        <begin position="134"/>
        <end position="259"/>
    </location>
</feature>
<feature type="coiled-coil region" evidence="1">
    <location>
        <begin position="309"/>
        <end position="357"/>
    </location>
</feature>
<keyword evidence="3" id="KW-1185">Reference proteome</keyword>
<dbReference type="InterPro" id="IPR038807">
    <property type="entry name" value="CCDC150"/>
</dbReference>
<evidence type="ECO:0000256" key="2">
    <source>
        <dbReference type="SAM" id="MobiDB-lite"/>
    </source>
</evidence>
<organism evidence="3 4">
    <name type="scientific">Saccoglossus kowalevskii</name>
    <name type="common">Acorn worm</name>
    <dbReference type="NCBI Taxonomy" id="10224"/>
    <lineage>
        <taxon>Eukaryota</taxon>
        <taxon>Metazoa</taxon>
        <taxon>Hemichordata</taxon>
        <taxon>Enteropneusta</taxon>
        <taxon>Harrimaniidae</taxon>
        <taxon>Saccoglossus</taxon>
    </lineage>
</organism>
<feature type="region of interest" description="Disordered" evidence="2">
    <location>
        <begin position="418"/>
        <end position="442"/>
    </location>
</feature>
<feature type="region of interest" description="Disordered" evidence="2">
    <location>
        <begin position="1"/>
        <end position="21"/>
    </location>
</feature>
<dbReference type="Proteomes" id="UP000694865">
    <property type="component" value="Unplaced"/>
</dbReference>
<dbReference type="RefSeq" id="XP_002730761.1">
    <property type="nucleotide sequence ID" value="XM_002730715.2"/>
</dbReference>
<gene>
    <name evidence="4" type="primary">LOC100368061</name>
</gene>
<dbReference type="GeneID" id="100368061"/>